<dbReference type="OrthoDB" id="10256179at2759"/>
<reference evidence="5" key="2">
    <citation type="submission" date="2022-10" db="EMBL/GenBank/DDBJ databases">
        <authorList>
            <consortium name="ENA_rothamsted_submissions"/>
            <consortium name="culmorum"/>
            <person name="King R."/>
        </authorList>
    </citation>
    <scope>NUCLEOTIDE SEQUENCE</scope>
</reference>
<dbReference type="Gene3D" id="2.130.10.30">
    <property type="entry name" value="Regulator of chromosome condensation 1/beta-lactamase-inhibitor protein II"/>
    <property type="match status" value="2"/>
</dbReference>
<dbReference type="PRINTS" id="PR00633">
    <property type="entry name" value="RCCNDNSATION"/>
</dbReference>
<dbReference type="SUPFAM" id="SSF50985">
    <property type="entry name" value="RCC1/BLIP-II"/>
    <property type="match status" value="1"/>
</dbReference>
<dbReference type="AlphaFoldDB" id="A0A9N9RPJ5"/>
<reference evidence="5" key="1">
    <citation type="submission" date="2022-01" db="EMBL/GenBank/DDBJ databases">
        <authorList>
            <person name="King R."/>
        </authorList>
    </citation>
    <scope>NUCLEOTIDE SEQUENCE</scope>
</reference>
<dbReference type="EMBL" id="OU895877">
    <property type="protein sequence ID" value="CAG9800729.1"/>
    <property type="molecule type" value="Genomic_DNA"/>
</dbReference>
<feature type="repeat" description="RCC1" evidence="3">
    <location>
        <begin position="100"/>
        <end position="151"/>
    </location>
</feature>
<evidence type="ECO:0000259" key="4">
    <source>
        <dbReference type="Pfam" id="PF25390"/>
    </source>
</evidence>
<dbReference type="Proteomes" id="UP001153620">
    <property type="component" value="Chromosome 1"/>
</dbReference>
<protein>
    <recommendedName>
        <fullName evidence="4">RCC1-like domain-containing protein</fullName>
    </recommendedName>
</protein>
<feature type="domain" description="RCC1-like" evidence="4">
    <location>
        <begin position="75"/>
        <end position="349"/>
    </location>
</feature>
<dbReference type="InterPro" id="IPR051553">
    <property type="entry name" value="Ran_GTPase-activating"/>
</dbReference>
<dbReference type="Pfam" id="PF00415">
    <property type="entry name" value="RCC1"/>
    <property type="match status" value="1"/>
</dbReference>
<organism evidence="5 6">
    <name type="scientific">Chironomus riparius</name>
    <dbReference type="NCBI Taxonomy" id="315576"/>
    <lineage>
        <taxon>Eukaryota</taxon>
        <taxon>Metazoa</taxon>
        <taxon>Ecdysozoa</taxon>
        <taxon>Arthropoda</taxon>
        <taxon>Hexapoda</taxon>
        <taxon>Insecta</taxon>
        <taxon>Pterygota</taxon>
        <taxon>Neoptera</taxon>
        <taxon>Endopterygota</taxon>
        <taxon>Diptera</taxon>
        <taxon>Nematocera</taxon>
        <taxon>Chironomoidea</taxon>
        <taxon>Chironomidae</taxon>
        <taxon>Chironominae</taxon>
        <taxon>Chironomus</taxon>
    </lineage>
</organism>
<keyword evidence="1" id="KW-0344">Guanine-nucleotide releasing factor</keyword>
<dbReference type="PANTHER" id="PTHR45982">
    <property type="entry name" value="REGULATOR OF CHROMOSOME CONDENSATION"/>
    <property type="match status" value="1"/>
</dbReference>
<evidence type="ECO:0000256" key="1">
    <source>
        <dbReference type="ARBA" id="ARBA00022658"/>
    </source>
</evidence>
<evidence type="ECO:0000313" key="6">
    <source>
        <dbReference type="Proteomes" id="UP001153620"/>
    </source>
</evidence>
<evidence type="ECO:0000313" key="5">
    <source>
        <dbReference type="EMBL" id="CAG9800729.1"/>
    </source>
</evidence>
<dbReference type="Pfam" id="PF25390">
    <property type="entry name" value="WD40_RLD"/>
    <property type="match status" value="1"/>
</dbReference>
<proteinExistence type="predicted"/>
<gene>
    <name evidence="5" type="ORF">CHIRRI_LOCUS3668</name>
</gene>
<sequence>MTTRRLYAWGANSYSQLGLDKKSEYELPTEVKINIQDIKKICGGARHTIILDGRGDLHIAGKSDLSPTEYEGMFKKLELNKKFKDVVCGFDMTAAFTDDNKLMVWGNNKNNQLGYPNMSVIKEPIELSLPDNETAINVKFGLKHTAILTKSHHIFIVGLLKHFKNDKNASYKEVDHNSIEWLQLIPNIVITQNDITHIVCGQNHISFVIDRHVIYAHGDNKFGQCSQTETSEKIMKFESGWTHNGYLTESNSLFLYGRNNYGQLGTRSKVLNGITTPQKCSIYPVNDFSLGAEHGILKSGRDIYTWGWNEHRNCGHDTDDDIIEPKLLQLCSHISEIVFVIAGAGFCMVLLETCDK</sequence>
<keyword evidence="6" id="KW-1185">Reference proteome</keyword>
<dbReference type="PROSITE" id="PS50012">
    <property type="entry name" value="RCC1_3"/>
    <property type="match status" value="3"/>
</dbReference>
<dbReference type="PANTHER" id="PTHR45982:SF8">
    <property type="entry name" value="E3 UBIQUITIN-PROTEIN LIGASE HERC2-LIKE PROTEIN-RELATED"/>
    <property type="match status" value="1"/>
</dbReference>
<keyword evidence="2" id="KW-0677">Repeat</keyword>
<dbReference type="InterPro" id="IPR000408">
    <property type="entry name" value="Reg_chr_condens"/>
</dbReference>
<accession>A0A9N9RPJ5</accession>
<evidence type="ECO:0000256" key="2">
    <source>
        <dbReference type="ARBA" id="ARBA00022737"/>
    </source>
</evidence>
<dbReference type="InterPro" id="IPR058923">
    <property type="entry name" value="RCC1-like_dom"/>
</dbReference>
<evidence type="ECO:0000256" key="3">
    <source>
        <dbReference type="PROSITE-ProRule" id="PRU00235"/>
    </source>
</evidence>
<feature type="repeat" description="RCC1" evidence="3">
    <location>
        <begin position="4"/>
        <end position="54"/>
    </location>
</feature>
<feature type="repeat" description="RCC1" evidence="3">
    <location>
        <begin position="301"/>
        <end position="353"/>
    </location>
</feature>
<dbReference type="InterPro" id="IPR009091">
    <property type="entry name" value="RCC1/BLIP-II"/>
</dbReference>
<name>A0A9N9RPJ5_9DIPT</name>